<dbReference type="Gene3D" id="3.30.1220.10">
    <property type="entry name" value="CobW-like, C-terminal domain"/>
    <property type="match status" value="1"/>
</dbReference>
<comment type="similarity">
    <text evidence="4">Belongs to the SIMIBI class G3E GTPase family. ZNG1 subfamily.</text>
</comment>
<dbReference type="EMBL" id="JAUSTZ010000006">
    <property type="protein sequence ID" value="MDQ0226735.1"/>
    <property type="molecule type" value="Genomic_DNA"/>
</dbReference>
<evidence type="ECO:0000313" key="8">
    <source>
        <dbReference type="EMBL" id="MDQ0226735.1"/>
    </source>
</evidence>
<dbReference type="SUPFAM" id="SSF90002">
    <property type="entry name" value="Hypothetical protein YjiA, C-terminal domain"/>
    <property type="match status" value="1"/>
</dbReference>
<comment type="caution">
    <text evidence="8">The sequence shown here is derived from an EMBL/GenBank/DDBJ whole genome shotgun (WGS) entry which is preliminary data.</text>
</comment>
<dbReference type="Pfam" id="PF02492">
    <property type="entry name" value="cobW"/>
    <property type="match status" value="1"/>
</dbReference>
<feature type="domain" description="CobW C-terminal" evidence="7">
    <location>
        <begin position="244"/>
        <end position="316"/>
    </location>
</feature>
<dbReference type="InterPro" id="IPR036627">
    <property type="entry name" value="CobW-likC_sf"/>
</dbReference>
<name>A0ABT9Z398_9BACI</name>
<keyword evidence="9" id="KW-1185">Reference proteome</keyword>
<dbReference type="RefSeq" id="WP_174879484.1">
    <property type="nucleotide sequence ID" value="NZ_CADEPK010000029.1"/>
</dbReference>
<evidence type="ECO:0000256" key="4">
    <source>
        <dbReference type="ARBA" id="ARBA00034320"/>
    </source>
</evidence>
<dbReference type="CDD" id="cd03112">
    <property type="entry name" value="CobW-like"/>
    <property type="match status" value="1"/>
</dbReference>
<evidence type="ECO:0000259" key="6">
    <source>
        <dbReference type="Pfam" id="PF02492"/>
    </source>
</evidence>
<keyword evidence="3" id="KW-0143">Chaperone</keyword>
<evidence type="ECO:0000259" key="7">
    <source>
        <dbReference type="Pfam" id="PF07683"/>
    </source>
</evidence>
<dbReference type="InterPro" id="IPR011629">
    <property type="entry name" value="CobW-like_C"/>
</dbReference>
<dbReference type="InterPro" id="IPR051316">
    <property type="entry name" value="Zinc-reg_GTPase_activator"/>
</dbReference>
<accession>A0ABT9Z398</accession>
<dbReference type="Gene3D" id="3.40.50.300">
    <property type="entry name" value="P-loop containing nucleotide triphosphate hydrolases"/>
    <property type="match status" value="1"/>
</dbReference>
<evidence type="ECO:0000313" key="9">
    <source>
        <dbReference type="Proteomes" id="UP001232245"/>
    </source>
</evidence>
<proteinExistence type="inferred from homology"/>
<keyword evidence="1" id="KW-0547">Nucleotide-binding</keyword>
<protein>
    <submittedName>
        <fullName evidence="8">G3E family GTPase</fullName>
    </submittedName>
</protein>
<reference evidence="8 9" key="1">
    <citation type="submission" date="2023-07" db="EMBL/GenBank/DDBJ databases">
        <title>Genomic Encyclopedia of Type Strains, Phase IV (KMG-IV): sequencing the most valuable type-strain genomes for metagenomic binning, comparative biology and taxonomic classification.</title>
        <authorList>
            <person name="Goeker M."/>
        </authorList>
    </citation>
    <scope>NUCLEOTIDE SEQUENCE [LARGE SCALE GENOMIC DNA]</scope>
    <source>
        <strain evidence="8 9">DSM 17723</strain>
    </source>
</reference>
<dbReference type="Pfam" id="PF07683">
    <property type="entry name" value="CobW_C"/>
    <property type="match status" value="1"/>
</dbReference>
<dbReference type="InterPro" id="IPR027417">
    <property type="entry name" value="P-loop_NTPase"/>
</dbReference>
<feature type="domain" description="CobW/HypB/UreG nucleotide-binding" evidence="6">
    <location>
        <begin position="7"/>
        <end position="180"/>
    </location>
</feature>
<dbReference type="InterPro" id="IPR003495">
    <property type="entry name" value="CobW/HypB/UreG_nucleotide-bd"/>
</dbReference>
<dbReference type="Proteomes" id="UP001232245">
    <property type="component" value="Unassembled WGS sequence"/>
</dbReference>
<dbReference type="PANTHER" id="PTHR13748">
    <property type="entry name" value="COBW-RELATED"/>
    <property type="match status" value="1"/>
</dbReference>
<dbReference type="SUPFAM" id="SSF52540">
    <property type="entry name" value="P-loop containing nucleoside triphosphate hydrolases"/>
    <property type="match status" value="1"/>
</dbReference>
<comment type="catalytic activity">
    <reaction evidence="5">
        <text>GTP + H2O = GDP + phosphate + H(+)</text>
        <dbReference type="Rhea" id="RHEA:19669"/>
        <dbReference type="ChEBI" id="CHEBI:15377"/>
        <dbReference type="ChEBI" id="CHEBI:15378"/>
        <dbReference type="ChEBI" id="CHEBI:37565"/>
        <dbReference type="ChEBI" id="CHEBI:43474"/>
        <dbReference type="ChEBI" id="CHEBI:58189"/>
    </reaction>
    <physiologicalReaction direction="left-to-right" evidence="5">
        <dbReference type="Rhea" id="RHEA:19670"/>
    </physiologicalReaction>
</comment>
<evidence type="ECO:0000256" key="1">
    <source>
        <dbReference type="ARBA" id="ARBA00022741"/>
    </source>
</evidence>
<evidence type="ECO:0000256" key="2">
    <source>
        <dbReference type="ARBA" id="ARBA00022801"/>
    </source>
</evidence>
<keyword evidence="2" id="KW-0378">Hydrolase</keyword>
<sequence length="324" mass="36275">MSQVTDVYIISGFLGSGKTTVLKRLVEDSQLKGKKVGIILNELGDTNVESHLFKTEKMVELLNGCICCSMQEDLKLTLNQFIDNSVDILLIEGTGVANPSEIVEAITAPVYIDHFAIRSIISLVDASQYLEYQSIFSSSKEIRTLLKEQINCASLIVLNKTDLVTEKKLEKILASIRKTTSVETPIIKSTFGDVAMNELLLSRVQTLELTKEAEQPTCSCHSDDCNHKHDHQHATLKAVKLTDVPKFTKKEFEAWLKQLPNDVIRGKGIITFNDGATAYSFQYSSGRLYVEEVETSQPSIIILIGDRLDSERIKESYRLLLQNK</sequence>
<evidence type="ECO:0000256" key="5">
    <source>
        <dbReference type="ARBA" id="ARBA00049117"/>
    </source>
</evidence>
<gene>
    <name evidence="8" type="ORF">J2S02_003080</name>
</gene>
<evidence type="ECO:0000256" key="3">
    <source>
        <dbReference type="ARBA" id="ARBA00023186"/>
    </source>
</evidence>
<organism evidence="8 9">
    <name type="scientific">Metabacillus niabensis</name>
    <dbReference type="NCBI Taxonomy" id="324854"/>
    <lineage>
        <taxon>Bacteria</taxon>
        <taxon>Bacillati</taxon>
        <taxon>Bacillota</taxon>
        <taxon>Bacilli</taxon>
        <taxon>Bacillales</taxon>
        <taxon>Bacillaceae</taxon>
        <taxon>Metabacillus</taxon>
    </lineage>
</organism>
<dbReference type="PANTHER" id="PTHR13748:SF62">
    <property type="entry name" value="COBW DOMAIN-CONTAINING PROTEIN"/>
    <property type="match status" value="1"/>
</dbReference>